<dbReference type="InterPro" id="IPR003699">
    <property type="entry name" value="QueA"/>
</dbReference>
<dbReference type="InterPro" id="IPR042119">
    <property type="entry name" value="QueA_dom2"/>
</dbReference>
<evidence type="ECO:0000256" key="1">
    <source>
        <dbReference type="ARBA" id="ARBA00022490"/>
    </source>
</evidence>
<dbReference type="Gene3D" id="3.40.1780.10">
    <property type="entry name" value="QueA-like"/>
    <property type="match status" value="2"/>
</dbReference>
<dbReference type="PANTHER" id="PTHR30307">
    <property type="entry name" value="S-ADENOSYLMETHIONINE:TRNA RIBOSYLTRANSFERASE-ISOMERASE"/>
    <property type="match status" value="1"/>
</dbReference>
<comment type="subunit">
    <text evidence="5">Monomer.</text>
</comment>
<dbReference type="InterPro" id="IPR042118">
    <property type="entry name" value="QueA_dom1"/>
</dbReference>
<dbReference type="EC" id="2.4.99.17" evidence="5"/>
<comment type="subcellular location">
    <subcellularLocation>
        <location evidence="5">Cytoplasm</location>
    </subcellularLocation>
</comment>
<evidence type="ECO:0000256" key="2">
    <source>
        <dbReference type="ARBA" id="ARBA00022679"/>
    </source>
</evidence>
<protein>
    <recommendedName>
        <fullName evidence="5">S-adenosylmethionine:tRNA ribosyltransferase-isomerase</fullName>
        <ecNumber evidence="5">2.4.99.17</ecNumber>
    </recommendedName>
    <alternativeName>
        <fullName evidence="5">Queuosine biosynthesis protein QueA</fullName>
    </alternativeName>
</protein>
<dbReference type="Gene3D" id="2.40.10.240">
    <property type="entry name" value="QueA-like"/>
    <property type="match status" value="1"/>
</dbReference>
<comment type="pathway">
    <text evidence="5">tRNA modification; tRNA-queuosine biosynthesis.</text>
</comment>
<dbReference type="SUPFAM" id="SSF111337">
    <property type="entry name" value="QueA-like"/>
    <property type="match status" value="1"/>
</dbReference>
<evidence type="ECO:0000313" key="6">
    <source>
        <dbReference type="EMBL" id="GHB91467.1"/>
    </source>
</evidence>
<proteinExistence type="inferred from homology"/>
<gene>
    <name evidence="5 6" type="primary">queA</name>
    <name evidence="6" type="ORF">GCM10007047_03200</name>
</gene>
<name>A0A8J3D900_9BACT</name>
<dbReference type="NCBIfam" id="TIGR00113">
    <property type="entry name" value="queA"/>
    <property type="match status" value="1"/>
</dbReference>
<comment type="similarity">
    <text evidence="5">Belongs to the QueA family.</text>
</comment>
<keyword evidence="1 5" id="KW-0963">Cytoplasm</keyword>
<keyword evidence="2 5" id="KW-0808">Transferase</keyword>
<comment type="catalytic activity">
    <reaction evidence="5">
        <text>7-aminomethyl-7-carbaguanosine(34) in tRNA + S-adenosyl-L-methionine = epoxyqueuosine(34) in tRNA + adenine + L-methionine + 2 H(+)</text>
        <dbReference type="Rhea" id="RHEA:32155"/>
        <dbReference type="Rhea" id="RHEA-COMP:10342"/>
        <dbReference type="Rhea" id="RHEA-COMP:18582"/>
        <dbReference type="ChEBI" id="CHEBI:15378"/>
        <dbReference type="ChEBI" id="CHEBI:16708"/>
        <dbReference type="ChEBI" id="CHEBI:57844"/>
        <dbReference type="ChEBI" id="CHEBI:59789"/>
        <dbReference type="ChEBI" id="CHEBI:82833"/>
        <dbReference type="ChEBI" id="CHEBI:194443"/>
        <dbReference type="EC" id="2.4.99.17"/>
    </reaction>
</comment>
<evidence type="ECO:0000256" key="4">
    <source>
        <dbReference type="ARBA" id="ARBA00022785"/>
    </source>
</evidence>
<dbReference type="NCBIfam" id="NF001140">
    <property type="entry name" value="PRK00147.1"/>
    <property type="match status" value="1"/>
</dbReference>
<dbReference type="Proteomes" id="UP000642829">
    <property type="component" value="Unassembled WGS sequence"/>
</dbReference>
<keyword evidence="7" id="KW-1185">Reference proteome</keyword>
<sequence>MQTDDFDYPLPSELIAQAPADRRDHSRLMVVNRATREVQHAHFRDLPDFLPQSQVFRNNACVFRARLPAKRPTGGAVECLLLHPAQLSWEFWCLLRPGRRLPEGATFGVDGVFTAEVLEKRLDGENRVRFTPLAGQDSVTAIAESAGNLPLPPYIEQARRESDSARDWSALDLERYQTVYADPRQKVAAAAPTAGLHFTPELMAKLATAGTHFHNVTLHVGLDTFRPISVDRIEDHVIHREFYELPATTRAAADAPGLPRVAVGTTSLRALEDYARKRTAAQGPFSAEADIFVYPPADFAVVNHLITNFHLPRSTLLCLVSAFLTPNQLEGIKWLKELYQEAISLRYRFYSYGDAMLLL</sequence>
<dbReference type="GO" id="GO:0008616">
    <property type="term" value="P:tRNA queuosine(34) biosynthetic process"/>
    <property type="evidence" value="ECO:0007669"/>
    <property type="project" value="UniProtKB-UniRule"/>
</dbReference>
<dbReference type="InterPro" id="IPR036100">
    <property type="entry name" value="QueA_sf"/>
</dbReference>
<evidence type="ECO:0000313" key="7">
    <source>
        <dbReference type="Proteomes" id="UP000642829"/>
    </source>
</evidence>
<evidence type="ECO:0000256" key="3">
    <source>
        <dbReference type="ARBA" id="ARBA00022691"/>
    </source>
</evidence>
<dbReference type="AlphaFoldDB" id="A0A8J3D900"/>
<evidence type="ECO:0000256" key="5">
    <source>
        <dbReference type="HAMAP-Rule" id="MF_00113"/>
    </source>
</evidence>
<comment type="function">
    <text evidence="5">Transfers and isomerizes the ribose moiety from AdoMet to the 7-aminomethyl group of 7-deazaguanine (preQ1-tRNA) to give epoxyqueuosine (oQ-tRNA).</text>
</comment>
<keyword evidence="3 5" id="KW-0949">S-adenosyl-L-methionine</keyword>
<dbReference type="RefSeq" id="WP_189511161.1">
    <property type="nucleotide sequence ID" value="NZ_BMXG01000001.1"/>
</dbReference>
<dbReference type="GO" id="GO:0051075">
    <property type="term" value="F:S-adenosylmethionine:tRNA ribosyltransferase-isomerase activity"/>
    <property type="evidence" value="ECO:0007669"/>
    <property type="project" value="UniProtKB-EC"/>
</dbReference>
<dbReference type="EMBL" id="BMXG01000001">
    <property type="protein sequence ID" value="GHB91467.1"/>
    <property type="molecule type" value="Genomic_DNA"/>
</dbReference>
<dbReference type="GO" id="GO:0005737">
    <property type="term" value="C:cytoplasm"/>
    <property type="evidence" value="ECO:0007669"/>
    <property type="project" value="UniProtKB-SubCell"/>
</dbReference>
<comment type="caution">
    <text evidence="6">The sequence shown here is derived from an EMBL/GenBank/DDBJ whole genome shotgun (WGS) entry which is preliminary data.</text>
</comment>
<dbReference type="Pfam" id="PF02547">
    <property type="entry name" value="Queuosine_synth"/>
    <property type="match status" value="1"/>
</dbReference>
<reference evidence="6" key="1">
    <citation type="journal article" date="2014" name="Int. J. Syst. Evol. Microbiol.">
        <title>Complete genome sequence of Corynebacterium casei LMG S-19264T (=DSM 44701T), isolated from a smear-ripened cheese.</title>
        <authorList>
            <consortium name="US DOE Joint Genome Institute (JGI-PGF)"/>
            <person name="Walter F."/>
            <person name="Albersmeier A."/>
            <person name="Kalinowski J."/>
            <person name="Ruckert C."/>
        </authorList>
    </citation>
    <scope>NUCLEOTIDE SEQUENCE</scope>
    <source>
        <strain evidence="6">KCTC 12870</strain>
    </source>
</reference>
<organism evidence="6 7">
    <name type="scientific">Cerasicoccus arenae</name>
    <dbReference type="NCBI Taxonomy" id="424488"/>
    <lineage>
        <taxon>Bacteria</taxon>
        <taxon>Pseudomonadati</taxon>
        <taxon>Verrucomicrobiota</taxon>
        <taxon>Opitutia</taxon>
        <taxon>Puniceicoccales</taxon>
        <taxon>Cerasicoccaceae</taxon>
        <taxon>Cerasicoccus</taxon>
    </lineage>
</organism>
<dbReference type="PANTHER" id="PTHR30307:SF0">
    <property type="entry name" value="S-ADENOSYLMETHIONINE:TRNA RIBOSYLTRANSFERASE-ISOMERASE"/>
    <property type="match status" value="1"/>
</dbReference>
<keyword evidence="4 5" id="KW-0671">Queuosine biosynthesis</keyword>
<dbReference type="HAMAP" id="MF_00113">
    <property type="entry name" value="QueA"/>
    <property type="match status" value="1"/>
</dbReference>
<dbReference type="UniPathway" id="UPA00392"/>
<accession>A0A8J3D900</accession>
<reference evidence="6" key="2">
    <citation type="submission" date="2020-09" db="EMBL/GenBank/DDBJ databases">
        <authorList>
            <person name="Sun Q."/>
            <person name="Kim S."/>
        </authorList>
    </citation>
    <scope>NUCLEOTIDE SEQUENCE</scope>
    <source>
        <strain evidence="6">KCTC 12870</strain>
    </source>
</reference>